<dbReference type="Proteomes" id="UP000241247">
    <property type="component" value="Unassembled WGS sequence"/>
</dbReference>
<sequence length="357" mass="40046">MAISQRFDADIERTRTAVEQMRDKVEQAGLALDRFARQEASPDDIHFDVENARIQDVLAQQKTMEACIAELIIGLENAANASGAEFASLKTYTGYEKIVGIFSRPRMQRMHTDRARKTSLAGNMRELLAKCDTVIGLLKEQKSFLSDRYKAAEASLIQVMDRRKLTIVGLEGAQRRIEELSSLLFEIDKRITAATDQRRRTLLEGERSKLAAEHSEKLAEEQELSAESHTLGRYTTNFQTFVDSLNDQIAAQNTLLNKLTIDTQQRVVLYKALEDFARSTAPQDVAHGINLVGIPAGGAVKDMTAIGFAAQEHIGDLIAMHEKDMLATQDIQRRKERADNAFAGRFRQVMEKDSSTR</sequence>
<name>A0A2T5B143_MYCDI</name>
<gene>
    <name evidence="1" type="ORF">C7449_107115</name>
</gene>
<keyword evidence="2" id="KW-1185">Reference proteome</keyword>
<protein>
    <submittedName>
        <fullName evidence="1">Uncharacterized protein</fullName>
    </submittedName>
</protein>
<dbReference type="RefSeq" id="WP_108004070.1">
    <property type="nucleotide sequence ID" value="NZ_JBHEEX010000010.1"/>
</dbReference>
<evidence type="ECO:0000313" key="2">
    <source>
        <dbReference type="Proteomes" id="UP000241247"/>
    </source>
</evidence>
<dbReference type="OrthoDB" id="9804735at2"/>
<accession>A0A2T5B143</accession>
<organism evidence="1 2">
    <name type="scientific">Mycoplana dimorpha</name>
    <dbReference type="NCBI Taxonomy" id="28320"/>
    <lineage>
        <taxon>Bacteria</taxon>
        <taxon>Pseudomonadati</taxon>
        <taxon>Pseudomonadota</taxon>
        <taxon>Alphaproteobacteria</taxon>
        <taxon>Hyphomicrobiales</taxon>
        <taxon>Rhizobiaceae</taxon>
        <taxon>Mycoplana</taxon>
    </lineage>
</organism>
<proteinExistence type="predicted"/>
<reference evidence="1 2" key="1">
    <citation type="submission" date="2018-04" db="EMBL/GenBank/DDBJ databases">
        <title>Genomic Encyclopedia of Type Strains, Phase IV (KMG-IV): sequencing the most valuable type-strain genomes for metagenomic binning, comparative biology and taxonomic classification.</title>
        <authorList>
            <person name="Goeker M."/>
        </authorList>
    </citation>
    <scope>NUCLEOTIDE SEQUENCE [LARGE SCALE GENOMIC DNA]</scope>
    <source>
        <strain evidence="1 2">DSM 7138</strain>
    </source>
</reference>
<dbReference type="AlphaFoldDB" id="A0A2T5B143"/>
<evidence type="ECO:0000313" key="1">
    <source>
        <dbReference type="EMBL" id="PTM92702.1"/>
    </source>
</evidence>
<comment type="caution">
    <text evidence="1">The sequence shown here is derived from an EMBL/GenBank/DDBJ whole genome shotgun (WGS) entry which is preliminary data.</text>
</comment>
<dbReference type="EMBL" id="PZZZ01000007">
    <property type="protein sequence ID" value="PTM92702.1"/>
    <property type="molecule type" value="Genomic_DNA"/>
</dbReference>